<dbReference type="PANTHER" id="PTHR47219:SF9">
    <property type="entry name" value="GTPASE ACTIVATING PROTEIN AND CENTROSOME-ASSOCIATED, ISOFORM B"/>
    <property type="match status" value="1"/>
</dbReference>
<dbReference type="Proteomes" id="UP001497744">
    <property type="component" value="Unassembled WGS sequence"/>
</dbReference>
<dbReference type="Pfam" id="PF00566">
    <property type="entry name" value="RabGAP-TBC"/>
    <property type="match status" value="1"/>
</dbReference>
<gene>
    <name evidence="4" type="ORF">BcabD6B2_43770</name>
</gene>
<keyword evidence="1" id="KW-0343">GTPase activation</keyword>
<dbReference type="RefSeq" id="XP_067717011.1">
    <property type="nucleotide sequence ID" value="XM_067860910.1"/>
</dbReference>
<feature type="region of interest" description="Disordered" evidence="2">
    <location>
        <begin position="1"/>
        <end position="21"/>
    </location>
</feature>
<sequence length="1196" mass="123861">MLATTEGPGGGSQGRKRAKAETKITRRMLSSVSDYERGTLWKMWAGTAQYKMRLPEDIYGHLVAFDMHEFDAAIQKDIYRTFPEHAIFNEAEYTPRALFNVLRAYALYNPDVGYCQGMAFIAGMLVLYMNEEDAFFTLVSIMEKHDIKGLFMPQMPRLDCYCAALDGYLRRKMHKLHRHMQKQEMDITVVATQWFLTLFTYNFSLDAAALLWDAILARQDDWILPIAIAIFKLLESVAGNGAQQLGDLGVVVHVVHGLAGLHAHGDGDVAAAVDALLQRVERLEHLLVGAAVAHAEDKVKVAVRRRVALGDAEQGGALAHALEADLDVPGGPVHLHGVGDHDVLEHVVELGGLGGAELGVGVVVLEDDHDVHVLHVAAGSAAGVLLHHLEHGGLPLLLDRLEHAAPLVAGERGDAVAEAVAGADAEVGLVGEPEALHALAGSDADGDDDVGGVGGEGAEAGEPPPSGLVLLEEVLGFEALEGAGEGVRAVGLAEAPGQVYHVLALAGAKELADEVVDPGDGVVAHDVLEVETAGLDAVPGVGGHGGVEGLDDALNVPGVHADGRDEHLAEAHELAQDGAGRLALAAVNVLERAHVDAAADAGVEEAVGGGEEGVLALEADVKLEEDVSLAEVGVDGGDDGGQLADDVLAGGPEGVGGAEVLYQEDPAASLGVLLEVLAEGLEFQKQAREAHVAVEGGDHEAVGPLAAELLDEGGDAAVLGEAAREEVGLDVAVREQDHDLAAVVLDAEHAAQLGCVVQAEQPLAAGDEVPGVVEELEPNQVGAQDAPKNGLAHRQAEEEVAGREHGVHEDADVRAPHAAGDEVRDHEQLVVVDPEKVALGGVGGGHGGVLAVDADVGIPQVPVELVLLVDVPQADVVKEVPDVVLAEAQGVGQLGAGDEHGDAVVLEEERSEFLLLGRGEGPFEGAVGSGLSRALARLVGLLVDGAGADEAHLVAIAVARFPQGGGEGGVGLADGEAALGGAVDLDGEAGGDKVHDVPRVHHYIVEHLERLQGAVAEVVSRSADAHARGGLRGRRVARRGALVAVVPIVVLHDHFQAGGFHRARGILEPAHELAGYVHHGVPVLAAFLQGQVGGGRGVPDVLDGGALAQLVGGGGVPVAQGAVVAHDCESVPEVEAASAAEVNSRAVHHLRLCRADDYIWAPYMLHGTRGGQREWPGLLSIATHIGAHESAFKSKS</sequence>
<evidence type="ECO:0000313" key="4">
    <source>
        <dbReference type="EMBL" id="GIX64942.1"/>
    </source>
</evidence>
<dbReference type="GO" id="GO:0031267">
    <property type="term" value="F:small GTPase binding"/>
    <property type="evidence" value="ECO:0007669"/>
    <property type="project" value="TreeGrafter"/>
</dbReference>
<dbReference type="PROSITE" id="PS50086">
    <property type="entry name" value="TBC_RABGAP"/>
    <property type="match status" value="1"/>
</dbReference>
<dbReference type="InterPro" id="IPR035969">
    <property type="entry name" value="Rab-GAP_TBC_sf"/>
</dbReference>
<feature type="region of interest" description="Disordered" evidence="2">
    <location>
        <begin position="439"/>
        <end position="464"/>
    </location>
</feature>
<dbReference type="InterPro" id="IPR000195">
    <property type="entry name" value="Rab-GAP-TBC_dom"/>
</dbReference>
<dbReference type="PANTHER" id="PTHR47219">
    <property type="entry name" value="RAB GTPASE-ACTIVATING PROTEIN 1-LIKE"/>
    <property type="match status" value="1"/>
</dbReference>
<organism evidence="4 5">
    <name type="scientific">Babesia caballi</name>
    <dbReference type="NCBI Taxonomy" id="5871"/>
    <lineage>
        <taxon>Eukaryota</taxon>
        <taxon>Sar</taxon>
        <taxon>Alveolata</taxon>
        <taxon>Apicomplexa</taxon>
        <taxon>Aconoidasida</taxon>
        <taxon>Piroplasmida</taxon>
        <taxon>Babesiidae</taxon>
        <taxon>Babesia</taxon>
    </lineage>
</organism>
<dbReference type="InterPro" id="IPR050302">
    <property type="entry name" value="Rab_GAP_TBC_domain"/>
</dbReference>
<dbReference type="SMART" id="SM00164">
    <property type="entry name" value="TBC"/>
    <property type="match status" value="1"/>
</dbReference>
<dbReference type="GO" id="GO:0005096">
    <property type="term" value="F:GTPase activator activity"/>
    <property type="evidence" value="ECO:0007669"/>
    <property type="project" value="UniProtKB-KW"/>
</dbReference>
<dbReference type="Gene3D" id="1.10.8.270">
    <property type="entry name" value="putative rabgap domain of human tbc1 domain family member 14 like domains"/>
    <property type="match status" value="1"/>
</dbReference>
<dbReference type="EMBL" id="BPLF01000004">
    <property type="protein sequence ID" value="GIX64942.1"/>
    <property type="molecule type" value="Genomic_DNA"/>
</dbReference>
<dbReference type="AlphaFoldDB" id="A0AAV4LXJ6"/>
<evidence type="ECO:0000256" key="1">
    <source>
        <dbReference type="ARBA" id="ARBA00022468"/>
    </source>
</evidence>
<keyword evidence="5" id="KW-1185">Reference proteome</keyword>
<name>A0AAV4LXJ6_BABCB</name>
<dbReference type="SUPFAM" id="SSF47923">
    <property type="entry name" value="Ypt/Rab-GAP domain of gyp1p"/>
    <property type="match status" value="2"/>
</dbReference>
<comment type="caution">
    <text evidence="4">The sequence shown here is derived from an EMBL/GenBank/DDBJ whole genome shotgun (WGS) entry which is preliminary data.</text>
</comment>
<dbReference type="GeneID" id="94196423"/>
<dbReference type="Gene3D" id="1.10.472.80">
    <property type="entry name" value="Ypt/Rab-GAP domain of gyp1p, domain 3"/>
    <property type="match status" value="1"/>
</dbReference>
<accession>A0AAV4LXJ6</accession>
<reference evidence="4 5" key="1">
    <citation type="submission" date="2021-06" db="EMBL/GenBank/DDBJ databases">
        <title>Genome sequence of Babesia caballi.</title>
        <authorList>
            <person name="Yamagishi J."/>
            <person name="Kidaka T."/>
            <person name="Ochi A."/>
        </authorList>
    </citation>
    <scope>NUCLEOTIDE SEQUENCE [LARGE SCALE GENOMIC DNA]</scope>
    <source>
        <strain evidence="4">USDA-D6B2</strain>
    </source>
</reference>
<feature type="domain" description="Rab-GAP TBC" evidence="3">
    <location>
        <begin position="31"/>
        <end position="219"/>
    </location>
</feature>
<evidence type="ECO:0000256" key="2">
    <source>
        <dbReference type="SAM" id="MobiDB-lite"/>
    </source>
</evidence>
<evidence type="ECO:0000259" key="3">
    <source>
        <dbReference type="PROSITE" id="PS50086"/>
    </source>
</evidence>
<dbReference type="FunFam" id="1.10.8.270:FF:000001">
    <property type="entry name" value="TBC1 domain family member 1"/>
    <property type="match status" value="1"/>
</dbReference>
<protein>
    <submittedName>
        <fullName evidence="4">TBC domain-containing protein</fullName>
    </submittedName>
</protein>
<evidence type="ECO:0000313" key="5">
    <source>
        <dbReference type="Proteomes" id="UP001497744"/>
    </source>
</evidence>
<proteinExistence type="predicted"/>